<comment type="caution">
    <text evidence="14">The sequence shown here is derived from an EMBL/GenBank/DDBJ whole genome shotgun (WGS) entry which is preliminary data.</text>
</comment>
<dbReference type="InterPro" id="IPR035518">
    <property type="entry name" value="DPG_synthase"/>
</dbReference>
<name>A0A1G2R870_9BACT</name>
<organism evidence="14 15">
    <name type="scientific">Candidatus Wildermuthbacteria bacterium RIFCSPHIGHO2_02_FULL_47_17</name>
    <dbReference type="NCBI Taxonomy" id="1802452"/>
    <lineage>
        <taxon>Bacteria</taxon>
        <taxon>Candidatus Wildermuthiibacteriota</taxon>
    </lineage>
</organism>
<evidence type="ECO:0000256" key="10">
    <source>
        <dbReference type="ARBA" id="ARBA00022989"/>
    </source>
</evidence>
<comment type="pathway">
    <text evidence="2">Protein modification; protein glycosylation.</text>
</comment>
<dbReference type="AlphaFoldDB" id="A0A1G2R870"/>
<protein>
    <recommendedName>
        <fullName evidence="4">dolichyl-phosphate beta-glucosyltransferase</fullName>
        <ecNumber evidence="4">2.4.1.117</ecNumber>
    </recommendedName>
</protein>
<dbReference type="PANTHER" id="PTHR10859">
    <property type="entry name" value="GLYCOSYL TRANSFERASE"/>
    <property type="match status" value="1"/>
</dbReference>
<keyword evidence="6" id="KW-0808">Transferase</keyword>
<evidence type="ECO:0000256" key="6">
    <source>
        <dbReference type="ARBA" id="ARBA00022679"/>
    </source>
</evidence>
<keyword evidence="5" id="KW-0328">Glycosyltransferase</keyword>
<feature type="domain" description="Glycosyltransferase 2-like" evidence="13">
    <location>
        <begin position="8"/>
        <end position="166"/>
    </location>
</feature>
<evidence type="ECO:0000256" key="8">
    <source>
        <dbReference type="ARBA" id="ARBA00022824"/>
    </source>
</evidence>
<dbReference type="GO" id="GO:0004581">
    <property type="term" value="F:dolichyl-phosphate beta-glucosyltransferase activity"/>
    <property type="evidence" value="ECO:0007669"/>
    <property type="project" value="UniProtKB-EC"/>
</dbReference>
<sequence>MPKKPYLSVVIPLYNEEKRARNIAGISKYLSEKKFSWEIILVDDGSTDDTSTHLKKFVQKNIKAVSYPANQGKGHAIKQGMLTASGLYRLFLDIDLSTSIAEFEKFIPFLGKYDCLIGTRKAKGAKVSVHQPWVRENLGKGFTFLSQLVLGVPVSDFTCGFKSFSAPCAKQVFQHSRIKRWGFDSEILFLCHKYSFSIKEIPVTWKDNPATRVRFPHDIFTSLSELLTVRLNDLRGLYHLI</sequence>
<dbReference type="PANTHER" id="PTHR10859:SF91">
    <property type="entry name" value="DOLICHYL-PHOSPHATE BETA-GLUCOSYLTRANSFERASE"/>
    <property type="match status" value="1"/>
</dbReference>
<accession>A0A1G2R870</accession>
<keyword evidence="8" id="KW-0256">Endoplasmic reticulum</keyword>
<reference evidence="14 15" key="1">
    <citation type="journal article" date="2016" name="Nat. Commun.">
        <title>Thousands of microbial genomes shed light on interconnected biogeochemical processes in an aquifer system.</title>
        <authorList>
            <person name="Anantharaman K."/>
            <person name="Brown C.T."/>
            <person name="Hug L.A."/>
            <person name="Sharon I."/>
            <person name="Castelle C.J."/>
            <person name="Probst A.J."/>
            <person name="Thomas B.C."/>
            <person name="Singh A."/>
            <person name="Wilkins M.J."/>
            <person name="Karaoz U."/>
            <person name="Brodie E.L."/>
            <person name="Williams K.H."/>
            <person name="Hubbard S.S."/>
            <person name="Banfield J.F."/>
        </authorList>
    </citation>
    <scope>NUCLEOTIDE SEQUENCE [LARGE SCALE GENOMIC DNA]</scope>
</reference>
<evidence type="ECO:0000256" key="7">
    <source>
        <dbReference type="ARBA" id="ARBA00022692"/>
    </source>
</evidence>
<evidence type="ECO:0000256" key="1">
    <source>
        <dbReference type="ARBA" id="ARBA00004389"/>
    </source>
</evidence>
<dbReference type="Gene3D" id="3.90.550.10">
    <property type="entry name" value="Spore Coat Polysaccharide Biosynthesis Protein SpsA, Chain A"/>
    <property type="match status" value="1"/>
</dbReference>
<keyword evidence="11" id="KW-0472">Membrane</keyword>
<evidence type="ECO:0000313" key="15">
    <source>
        <dbReference type="Proteomes" id="UP000179258"/>
    </source>
</evidence>
<gene>
    <name evidence="14" type="ORF">A3D59_01085</name>
</gene>
<comment type="similarity">
    <text evidence="3">Belongs to the glycosyltransferase 2 family.</text>
</comment>
<keyword evidence="9" id="KW-0735">Signal-anchor</keyword>
<evidence type="ECO:0000256" key="2">
    <source>
        <dbReference type="ARBA" id="ARBA00004922"/>
    </source>
</evidence>
<dbReference type="InterPro" id="IPR001173">
    <property type="entry name" value="Glyco_trans_2-like"/>
</dbReference>
<dbReference type="EMBL" id="MHTX01000008">
    <property type="protein sequence ID" value="OHA68758.1"/>
    <property type="molecule type" value="Genomic_DNA"/>
</dbReference>
<dbReference type="Proteomes" id="UP000179258">
    <property type="component" value="Unassembled WGS sequence"/>
</dbReference>
<evidence type="ECO:0000256" key="11">
    <source>
        <dbReference type="ARBA" id="ARBA00023136"/>
    </source>
</evidence>
<evidence type="ECO:0000256" key="4">
    <source>
        <dbReference type="ARBA" id="ARBA00012583"/>
    </source>
</evidence>
<keyword evidence="7" id="KW-0812">Transmembrane</keyword>
<evidence type="ECO:0000256" key="5">
    <source>
        <dbReference type="ARBA" id="ARBA00022676"/>
    </source>
</evidence>
<evidence type="ECO:0000256" key="9">
    <source>
        <dbReference type="ARBA" id="ARBA00022968"/>
    </source>
</evidence>
<evidence type="ECO:0000256" key="12">
    <source>
        <dbReference type="ARBA" id="ARBA00045097"/>
    </source>
</evidence>
<comment type="catalytic activity">
    <reaction evidence="12">
        <text>a di-trans,poly-cis-dolichyl phosphate + UDP-alpha-D-glucose = a di-trans,poly-cis-dolichyl beta-D-glucosyl phosphate + UDP</text>
        <dbReference type="Rhea" id="RHEA:15401"/>
        <dbReference type="Rhea" id="RHEA-COMP:19498"/>
        <dbReference type="Rhea" id="RHEA-COMP:19502"/>
        <dbReference type="ChEBI" id="CHEBI:57525"/>
        <dbReference type="ChEBI" id="CHEBI:57683"/>
        <dbReference type="ChEBI" id="CHEBI:58223"/>
        <dbReference type="ChEBI" id="CHEBI:58885"/>
        <dbReference type="EC" id="2.4.1.117"/>
    </reaction>
    <physiologicalReaction direction="left-to-right" evidence="12">
        <dbReference type="Rhea" id="RHEA:15402"/>
    </physiologicalReaction>
</comment>
<evidence type="ECO:0000259" key="13">
    <source>
        <dbReference type="Pfam" id="PF00535"/>
    </source>
</evidence>
<proteinExistence type="inferred from homology"/>
<evidence type="ECO:0000313" key="14">
    <source>
        <dbReference type="EMBL" id="OHA68758.1"/>
    </source>
</evidence>
<dbReference type="SUPFAM" id="SSF53448">
    <property type="entry name" value="Nucleotide-diphospho-sugar transferases"/>
    <property type="match status" value="1"/>
</dbReference>
<keyword evidence="10" id="KW-1133">Transmembrane helix</keyword>
<dbReference type="EC" id="2.4.1.117" evidence="4"/>
<comment type="subcellular location">
    <subcellularLocation>
        <location evidence="1">Endoplasmic reticulum membrane</location>
        <topology evidence="1">Single-pass membrane protein</topology>
    </subcellularLocation>
</comment>
<evidence type="ECO:0000256" key="3">
    <source>
        <dbReference type="ARBA" id="ARBA00006739"/>
    </source>
</evidence>
<dbReference type="GO" id="GO:0006487">
    <property type="term" value="P:protein N-linked glycosylation"/>
    <property type="evidence" value="ECO:0007669"/>
    <property type="project" value="TreeGrafter"/>
</dbReference>
<dbReference type="CDD" id="cd04188">
    <property type="entry name" value="DPG_synthase"/>
    <property type="match status" value="1"/>
</dbReference>
<dbReference type="Pfam" id="PF00535">
    <property type="entry name" value="Glycos_transf_2"/>
    <property type="match status" value="1"/>
</dbReference>
<dbReference type="InterPro" id="IPR029044">
    <property type="entry name" value="Nucleotide-diphossugar_trans"/>
</dbReference>